<accession>A0A4R2RJ00</accession>
<keyword evidence="4" id="KW-1185">Reference proteome</keyword>
<evidence type="ECO:0000313" key="3">
    <source>
        <dbReference type="EMBL" id="TCP63792.1"/>
    </source>
</evidence>
<feature type="coiled-coil region" evidence="1">
    <location>
        <begin position="46"/>
        <end position="80"/>
    </location>
</feature>
<dbReference type="InterPro" id="IPR007044">
    <property type="entry name" value="Cyclodeamin/CycHdrlase"/>
</dbReference>
<comment type="caution">
    <text evidence="3">The sequence shown here is derived from an EMBL/GenBank/DDBJ whole genome shotgun (WGS) entry which is preliminary data.</text>
</comment>
<dbReference type="GO" id="GO:0003824">
    <property type="term" value="F:catalytic activity"/>
    <property type="evidence" value="ECO:0007669"/>
    <property type="project" value="InterPro"/>
</dbReference>
<dbReference type="RefSeq" id="WP_131919462.1">
    <property type="nucleotide sequence ID" value="NZ_JAOQNU010000014.1"/>
</dbReference>
<name>A0A4R2RJ00_9FIRM</name>
<feature type="domain" description="Cyclodeaminase/cyclohydrolase" evidence="2">
    <location>
        <begin position="9"/>
        <end position="188"/>
    </location>
</feature>
<sequence>MSTLFDLSLRDVLAVASSAEPTPGGGSVAALAGMFATSMVSMVANLTIGKDKYKDVEAQIEALRAQALAVSADLERLVQEDMHAFAGYMAAIRMPKCTDAERCHRQAAMKAAAVNATEVPLAIAAACLEGLRIAEALAPIGSKLAISDVGVGAYLGEAALKAALLSVEINLPAIDDAAYVAGIRDKMTQLVAEAAKLQASAVSIVRERM</sequence>
<proteinExistence type="predicted"/>
<evidence type="ECO:0000313" key="4">
    <source>
        <dbReference type="Proteomes" id="UP000294813"/>
    </source>
</evidence>
<dbReference type="OrthoDB" id="7959174at2"/>
<dbReference type="SUPFAM" id="SSF101262">
    <property type="entry name" value="Methenyltetrahydrofolate cyclohydrolase-like"/>
    <property type="match status" value="1"/>
</dbReference>
<reference evidence="3 4" key="1">
    <citation type="submission" date="2019-03" db="EMBL/GenBank/DDBJ databases">
        <title>Genomic Encyclopedia of Type Strains, Phase IV (KMG-IV): sequencing the most valuable type-strain genomes for metagenomic binning, comparative biology and taxonomic classification.</title>
        <authorList>
            <person name="Goeker M."/>
        </authorList>
    </citation>
    <scope>NUCLEOTIDE SEQUENCE [LARGE SCALE GENOMIC DNA]</scope>
    <source>
        <strain evidence="3 4">DSM 11170</strain>
    </source>
</reference>
<dbReference type="InterPro" id="IPR036178">
    <property type="entry name" value="Formintransfe-cycloase-like_sf"/>
</dbReference>
<dbReference type="Pfam" id="PF04961">
    <property type="entry name" value="FTCD_C"/>
    <property type="match status" value="1"/>
</dbReference>
<gene>
    <name evidence="3" type="ORF">EDD73_11538</name>
</gene>
<keyword evidence="1" id="KW-0175">Coiled coil</keyword>
<dbReference type="AlphaFoldDB" id="A0A4R2RJ00"/>
<organism evidence="3 4">
    <name type="scientific">Heliophilum fasciatum</name>
    <dbReference type="NCBI Taxonomy" id="35700"/>
    <lineage>
        <taxon>Bacteria</taxon>
        <taxon>Bacillati</taxon>
        <taxon>Bacillota</taxon>
        <taxon>Clostridia</taxon>
        <taxon>Eubacteriales</taxon>
        <taxon>Heliobacteriaceae</taxon>
        <taxon>Heliophilum</taxon>
    </lineage>
</organism>
<dbReference type="Proteomes" id="UP000294813">
    <property type="component" value="Unassembled WGS sequence"/>
</dbReference>
<evidence type="ECO:0000259" key="2">
    <source>
        <dbReference type="Pfam" id="PF04961"/>
    </source>
</evidence>
<dbReference type="Gene3D" id="1.20.120.680">
    <property type="entry name" value="Formiminotetrahydrofolate cyclodeaminase monomer, up-and-down helical bundle"/>
    <property type="match status" value="1"/>
</dbReference>
<dbReference type="EMBL" id="SLXT01000015">
    <property type="protein sequence ID" value="TCP63792.1"/>
    <property type="molecule type" value="Genomic_DNA"/>
</dbReference>
<protein>
    <submittedName>
        <fullName evidence="3">Formimidoyltetrahydrofolate cyclodeaminase</fullName>
    </submittedName>
</protein>
<evidence type="ECO:0000256" key="1">
    <source>
        <dbReference type="SAM" id="Coils"/>
    </source>
</evidence>